<dbReference type="InterPro" id="IPR000086">
    <property type="entry name" value="NUDIX_hydrolase_dom"/>
</dbReference>
<sequence length="160" mass="18330">MQGGIEDGEEPKSAALRELQEETGIVSADIIAEVPHWVTYDFPPAVKAKVNRLWGGEWHGQAQKWFLMRLTRDDSEVNLASGEVEPEFSEWKWTSPEEVIEQVCCNKFLLISLNSVYFLLKKKKLTRAWEIMNSGSGLQAANIRGSYENLYALLQWKRNI</sequence>
<dbReference type="PROSITE" id="PS00893">
    <property type="entry name" value="NUDIX_BOX"/>
    <property type="match status" value="1"/>
</dbReference>
<keyword evidence="1" id="KW-0378">Hydrolase</keyword>
<evidence type="ECO:0000313" key="3">
    <source>
        <dbReference type="EMBL" id="KAF8407662.1"/>
    </source>
</evidence>
<dbReference type="Proteomes" id="UP000655225">
    <property type="component" value="Unassembled WGS sequence"/>
</dbReference>
<organism evidence="3 4">
    <name type="scientific">Tetracentron sinense</name>
    <name type="common">Spur-leaf</name>
    <dbReference type="NCBI Taxonomy" id="13715"/>
    <lineage>
        <taxon>Eukaryota</taxon>
        <taxon>Viridiplantae</taxon>
        <taxon>Streptophyta</taxon>
        <taxon>Embryophyta</taxon>
        <taxon>Tracheophyta</taxon>
        <taxon>Spermatophyta</taxon>
        <taxon>Magnoliopsida</taxon>
        <taxon>Trochodendrales</taxon>
        <taxon>Trochodendraceae</taxon>
        <taxon>Tetracentron</taxon>
    </lineage>
</organism>
<dbReference type="AlphaFoldDB" id="A0A834ZSD3"/>
<dbReference type="Pfam" id="PF00293">
    <property type="entry name" value="NUDIX"/>
    <property type="match status" value="1"/>
</dbReference>
<dbReference type="EMBL" id="JABCRI010000004">
    <property type="protein sequence ID" value="KAF8407662.1"/>
    <property type="molecule type" value="Genomic_DNA"/>
</dbReference>
<dbReference type="GO" id="GO:0009507">
    <property type="term" value="C:chloroplast"/>
    <property type="evidence" value="ECO:0007669"/>
    <property type="project" value="TreeGrafter"/>
</dbReference>
<proteinExistence type="predicted"/>
<accession>A0A834ZSD3</accession>
<dbReference type="GO" id="GO:0034432">
    <property type="term" value="F:bis(5'-adenosyl)-pentaphosphatase activity"/>
    <property type="evidence" value="ECO:0007669"/>
    <property type="project" value="TreeGrafter"/>
</dbReference>
<dbReference type="OrthoDB" id="276276at2759"/>
<dbReference type="GO" id="GO:0006753">
    <property type="term" value="P:nucleoside phosphate metabolic process"/>
    <property type="evidence" value="ECO:0007669"/>
    <property type="project" value="TreeGrafter"/>
</dbReference>
<comment type="caution">
    <text evidence="3">The sequence shown here is derived from an EMBL/GenBank/DDBJ whole genome shotgun (WGS) entry which is preliminary data.</text>
</comment>
<feature type="domain" description="Nudix hydrolase" evidence="2">
    <location>
        <begin position="1"/>
        <end position="123"/>
    </location>
</feature>
<evidence type="ECO:0000313" key="4">
    <source>
        <dbReference type="Proteomes" id="UP000655225"/>
    </source>
</evidence>
<dbReference type="PANTHER" id="PTHR11839">
    <property type="entry name" value="UDP/ADP-SUGAR PYROPHOSPHATASE"/>
    <property type="match status" value="1"/>
</dbReference>
<evidence type="ECO:0000259" key="2">
    <source>
        <dbReference type="PROSITE" id="PS51462"/>
    </source>
</evidence>
<dbReference type="GO" id="GO:0008893">
    <property type="term" value="F:guanosine-3',5'-bis(diphosphate) 3'-diphosphatase activity"/>
    <property type="evidence" value="ECO:0007669"/>
    <property type="project" value="TreeGrafter"/>
</dbReference>
<name>A0A834ZSD3_TETSI</name>
<gene>
    <name evidence="3" type="ORF">HHK36_006797</name>
</gene>
<dbReference type="SUPFAM" id="SSF55811">
    <property type="entry name" value="Nudix"/>
    <property type="match status" value="1"/>
</dbReference>
<dbReference type="GO" id="GO:0019693">
    <property type="term" value="P:ribose phosphate metabolic process"/>
    <property type="evidence" value="ECO:0007669"/>
    <property type="project" value="TreeGrafter"/>
</dbReference>
<dbReference type="PANTHER" id="PTHR11839:SF30">
    <property type="entry name" value="NUDIX HYDROLASE 25"/>
    <property type="match status" value="1"/>
</dbReference>
<dbReference type="Gene3D" id="3.90.79.10">
    <property type="entry name" value="Nucleoside Triphosphate Pyrophosphohydrolase"/>
    <property type="match status" value="1"/>
</dbReference>
<reference evidence="3 4" key="1">
    <citation type="submission" date="2020-04" db="EMBL/GenBank/DDBJ databases">
        <title>Plant Genome Project.</title>
        <authorList>
            <person name="Zhang R.-G."/>
        </authorList>
    </citation>
    <scope>NUCLEOTIDE SEQUENCE [LARGE SCALE GENOMIC DNA]</scope>
    <source>
        <strain evidence="3">YNK0</strain>
        <tissue evidence="3">Leaf</tissue>
    </source>
</reference>
<keyword evidence="4" id="KW-1185">Reference proteome</keyword>
<dbReference type="InterPro" id="IPR015797">
    <property type="entry name" value="NUDIX_hydrolase-like_dom_sf"/>
</dbReference>
<dbReference type="InterPro" id="IPR020084">
    <property type="entry name" value="NUDIX_hydrolase_CS"/>
</dbReference>
<protein>
    <recommendedName>
        <fullName evidence="2">Nudix hydrolase domain-containing protein</fullName>
    </recommendedName>
</protein>
<dbReference type="PROSITE" id="PS51462">
    <property type="entry name" value="NUDIX"/>
    <property type="match status" value="1"/>
</dbReference>
<evidence type="ECO:0000256" key="1">
    <source>
        <dbReference type="ARBA" id="ARBA00022801"/>
    </source>
</evidence>